<evidence type="ECO:0000256" key="9">
    <source>
        <dbReference type="HAMAP-Rule" id="MF_00097"/>
    </source>
</evidence>
<evidence type="ECO:0000256" key="6">
    <source>
        <dbReference type="ARBA" id="ARBA00047334"/>
    </source>
</evidence>
<feature type="binding site" evidence="9">
    <location>
        <position position="171"/>
    </location>
    <ligand>
        <name>2-[(2R,5Z)-2-carboxy-4-methylthiazol-5(2H)-ylidene]ethyl phosphate</name>
        <dbReference type="ChEBI" id="CHEBI:62899"/>
    </ligand>
</feature>
<keyword evidence="2 9" id="KW-0808">Transferase</keyword>
<dbReference type="SUPFAM" id="SSF51391">
    <property type="entry name" value="Thiamin phosphate synthase"/>
    <property type="match status" value="1"/>
</dbReference>
<name>A0ABV7CZL9_9BACI</name>
<comment type="catalytic activity">
    <reaction evidence="6 9 10">
        <text>4-methyl-5-(2-phosphooxyethyl)-thiazole + 4-amino-2-methyl-5-(diphosphooxymethyl)pyrimidine + H(+) = thiamine phosphate + diphosphate</text>
        <dbReference type="Rhea" id="RHEA:22328"/>
        <dbReference type="ChEBI" id="CHEBI:15378"/>
        <dbReference type="ChEBI" id="CHEBI:33019"/>
        <dbReference type="ChEBI" id="CHEBI:37575"/>
        <dbReference type="ChEBI" id="CHEBI:57841"/>
        <dbReference type="ChEBI" id="CHEBI:58296"/>
        <dbReference type="EC" id="2.5.1.3"/>
    </reaction>
</comment>
<dbReference type="HAMAP" id="MF_00097">
    <property type="entry name" value="TMP_synthase"/>
    <property type="match status" value="1"/>
</dbReference>
<comment type="pathway">
    <text evidence="1 9 11">Cofactor biosynthesis; thiamine diphosphate biosynthesis; thiamine phosphate from 4-amino-2-methyl-5-diphosphomethylpyrimidine and 4-methyl-5-(2-phosphoethyl)-thiazole: step 1/1.</text>
</comment>
<feature type="domain" description="Thiamine phosphate synthase/TenI" evidence="12">
    <location>
        <begin position="12"/>
        <end position="194"/>
    </location>
</feature>
<dbReference type="InterPro" id="IPR036206">
    <property type="entry name" value="ThiamineP_synth_sf"/>
</dbReference>
<dbReference type="EC" id="2.5.1.3" evidence="9"/>
<comment type="catalytic activity">
    <reaction evidence="8 9 10">
        <text>2-[(2R,5Z)-2-carboxy-4-methylthiazol-5(2H)-ylidene]ethyl phosphate + 4-amino-2-methyl-5-(diphosphooxymethyl)pyrimidine + 2 H(+) = thiamine phosphate + CO2 + diphosphate</text>
        <dbReference type="Rhea" id="RHEA:47844"/>
        <dbReference type="ChEBI" id="CHEBI:15378"/>
        <dbReference type="ChEBI" id="CHEBI:16526"/>
        <dbReference type="ChEBI" id="CHEBI:33019"/>
        <dbReference type="ChEBI" id="CHEBI:37575"/>
        <dbReference type="ChEBI" id="CHEBI:57841"/>
        <dbReference type="ChEBI" id="CHEBI:62899"/>
        <dbReference type="EC" id="2.5.1.3"/>
    </reaction>
</comment>
<evidence type="ECO:0000256" key="11">
    <source>
        <dbReference type="RuleBase" id="RU004253"/>
    </source>
</evidence>
<reference evidence="14" key="1">
    <citation type="journal article" date="2019" name="Int. J. Syst. Evol. Microbiol.">
        <title>The Global Catalogue of Microorganisms (GCM) 10K type strain sequencing project: providing services to taxonomists for standard genome sequencing and annotation.</title>
        <authorList>
            <consortium name="The Broad Institute Genomics Platform"/>
            <consortium name="The Broad Institute Genome Sequencing Center for Infectious Disease"/>
            <person name="Wu L."/>
            <person name="Ma J."/>
        </authorList>
    </citation>
    <scope>NUCLEOTIDE SEQUENCE [LARGE SCALE GENOMIC DNA]</scope>
    <source>
        <strain evidence="14">KCTC 13128</strain>
    </source>
</reference>
<dbReference type="EMBL" id="JBHRSA010000057">
    <property type="protein sequence ID" value="MFC3041698.1"/>
    <property type="molecule type" value="Genomic_DNA"/>
</dbReference>
<feature type="binding site" evidence="9">
    <location>
        <position position="76"/>
    </location>
    <ligand>
        <name>Mg(2+)</name>
        <dbReference type="ChEBI" id="CHEBI:18420"/>
    </ligand>
</feature>
<dbReference type="GO" id="GO:0004789">
    <property type="term" value="F:thiamine-phosphate diphosphorylase activity"/>
    <property type="evidence" value="ECO:0007669"/>
    <property type="project" value="UniProtKB-EC"/>
</dbReference>
<keyword evidence="3 9" id="KW-0479">Metal-binding</keyword>
<dbReference type="NCBIfam" id="TIGR00693">
    <property type="entry name" value="thiE"/>
    <property type="match status" value="1"/>
</dbReference>
<comment type="cofactor">
    <cofactor evidence="9">
        <name>Mg(2+)</name>
        <dbReference type="ChEBI" id="CHEBI:18420"/>
    </cofactor>
    <text evidence="9">Binds 1 Mg(2+) ion per subunit.</text>
</comment>
<evidence type="ECO:0000313" key="13">
    <source>
        <dbReference type="EMBL" id="MFC3041698.1"/>
    </source>
</evidence>
<evidence type="ECO:0000256" key="7">
    <source>
        <dbReference type="ARBA" id="ARBA00047851"/>
    </source>
</evidence>
<dbReference type="CDD" id="cd00564">
    <property type="entry name" value="TMP_TenI"/>
    <property type="match status" value="1"/>
</dbReference>
<feature type="binding site" evidence="9">
    <location>
        <begin position="191"/>
        <end position="192"/>
    </location>
    <ligand>
        <name>2-[(2R,5Z)-2-carboxy-4-methylthiazol-5(2H)-ylidene]ethyl phosphate</name>
        <dbReference type="ChEBI" id="CHEBI:62899"/>
    </ligand>
</feature>
<comment type="similarity">
    <text evidence="9 10">Belongs to the thiamine-phosphate synthase family.</text>
</comment>
<feature type="binding site" evidence="9">
    <location>
        <begin position="139"/>
        <end position="141"/>
    </location>
    <ligand>
        <name>2-[(2R,5Z)-2-carboxy-4-methylthiazol-5(2H)-ylidene]ethyl phosphate</name>
        <dbReference type="ChEBI" id="CHEBI:62899"/>
    </ligand>
</feature>
<evidence type="ECO:0000256" key="3">
    <source>
        <dbReference type="ARBA" id="ARBA00022723"/>
    </source>
</evidence>
<proteinExistence type="inferred from homology"/>
<feature type="binding site" evidence="9">
    <location>
        <position position="95"/>
    </location>
    <ligand>
        <name>Mg(2+)</name>
        <dbReference type="ChEBI" id="CHEBI:18420"/>
    </ligand>
</feature>
<dbReference type="RefSeq" id="WP_390274649.1">
    <property type="nucleotide sequence ID" value="NZ_JBHRSA010000057.1"/>
</dbReference>
<dbReference type="Proteomes" id="UP001595279">
    <property type="component" value="Unassembled WGS sequence"/>
</dbReference>
<keyword evidence="5 9" id="KW-0784">Thiamine biosynthesis</keyword>
<evidence type="ECO:0000256" key="1">
    <source>
        <dbReference type="ARBA" id="ARBA00005165"/>
    </source>
</evidence>
<feature type="binding site" evidence="9">
    <location>
        <begin position="40"/>
        <end position="44"/>
    </location>
    <ligand>
        <name>4-amino-2-methyl-5-(diphosphooxymethyl)pyrimidine</name>
        <dbReference type="ChEBI" id="CHEBI:57841"/>
    </ligand>
</feature>
<evidence type="ECO:0000256" key="10">
    <source>
        <dbReference type="RuleBase" id="RU003826"/>
    </source>
</evidence>
<dbReference type="InterPro" id="IPR013785">
    <property type="entry name" value="Aldolase_TIM"/>
</dbReference>
<evidence type="ECO:0000256" key="5">
    <source>
        <dbReference type="ARBA" id="ARBA00022977"/>
    </source>
</evidence>
<protein>
    <recommendedName>
        <fullName evidence="9">Thiamine-phosphate synthase</fullName>
        <shortName evidence="9">TP synthase</shortName>
        <shortName evidence="9">TPS</shortName>
        <ecNumber evidence="9">2.5.1.3</ecNumber>
    </recommendedName>
    <alternativeName>
        <fullName evidence="9">Thiamine-phosphate pyrophosphorylase</fullName>
        <shortName evidence="9">TMP pyrophosphorylase</shortName>
        <shortName evidence="9">TMP-PPase</shortName>
    </alternativeName>
</protein>
<dbReference type="Pfam" id="PF02581">
    <property type="entry name" value="TMP-TENI"/>
    <property type="match status" value="1"/>
</dbReference>
<keyword evidence="14" id="KW-1185">Reference proteome</keyword>
<feature type="binding site" evidence="9">
    <location>
        <position position="142"/>
    </location>
    <ligand>
        <name>4-amino-2-methyl-5-(diphosphooxymethyl)pyrimidine</name>
        <dbReference type="ChEBI" id="CHEBI:57841"/>
    </ligand>
</feature>
<dbReference type="Gene3D" id="3.20.20.70">
    <property type="entry name" value="Aldolase class I"/>
    <property type="match status" value="1"/>
</dbReference>
<organism evidence="13 14">
    <name type="scientific">Virgibacillus xinjiangensis</name>
    <dbReference type="NCBI Taxonomy" id="393090"/>
    <lineage>
        <taxon>Bacteria</taxon>
        <taxon>Bacillati</taxon>
        <taxon>Bacillota</taxon>
        <taxon>Bacilli</taxon>
        <taxon>Bacillales</taxon>
        <taxon>Bacillaceae</taxon>
        <taxon>Virgibacillus</taxon>
    </lineage>
</organism>
<dbReference type="PANTHER" id="PTHR20857:SF15">
    <property type="entry name" value="THIAMINE-PHOSPHATE SYNTHASE"/>
    <property type="match status" value="1"/>
</dbReference>
<dbReference type="PANTHER" id="PTHR20857">
    <property type="entry name" value="THIAMINE-PHOSPHATE PYROPHOSPHORYLASE"/>
    <property type="match status" value="1"/>
</dbReference>
<evidence type="ECO:0000256" key="4">
    <source>
        <dbReference type="ARBA" id="ARBA00022842"/>
    </source>
</evidence>
<comment type="catalytic activity">
    <reaction evidence="7 9 10">
        <text>2-(2-carboxy-4-methylthiazol-5-yl)ethyl phosphate + 4-amino-2-methyl-5-(diphosphooxymethyl)pyrimidine + 2 H(+) = thiamine phosphate + CO2 + diphosphate</text>
        <dbReference type="Rhea" id="RHEA:47848"/>
        <dbReference type="ChEBI" id="CHEBI:15378"/>
        <dbReference type="ChEBI" id="CHEBI:16526"/>
        <dbReference type="ChEBI" id="CHEBI:33019"/>
        <dbReference type="ChEBI" id="CHEBI:37575"/>
        <dbReference type="ChEBI" id="CHEBI:57841"/>
        <dbReference type="ChEBI" id="CHEBI:62890"/>
        <dbReference type="EC" id="2.5.1.3"/>
    </reaction>
</comment>
<comment type="function">
    <text evidence="9">Condenses 4-methyl-5-(beta-hydroxyethyl)thiazole monophosphate (THZ-P) and 2-methyl-4-amino-5-hydroxymethyl pyrimidine pyrophosphate (HMP-PP) to form thiamine monophosphate (TMP).</text>
</comment>
<evidence type="ECO:0000256" key="8">
    <source>
        <dbReference type="ARBA" id="ARBA00047883"/>
    </source>
</evidence>
<keyword evidence="4 9" id="KW-0460">Magnesium</keyword>
<evidence type="ECO:0000313" key="14">
    <source>
        <dbReference type="Proteomes" id="UP001595279"/>
    </source>
</evidence>
<evidence type="ECO:0000259" key="12">
    <source>
        <dbReference type="Pfam" id="PF02581"/>
    </source>
</evidence>
<evidence type="ECO:0000256" key="2">
    <source>
        <dbReference type="ARBA" id="ARBA00022679"/>
    </source>
</evidence>
<feature type="binding site" evidence="9">
    <location>
        <position position="113"/>
    </location>
    <ligand>
        <name>4-amino-2-methyl-5-(diphosphooxymethyl)pyrimidine</name>
        <dbReference type="ChEBI" id="CHEBI:57841"/>
    </ligand>
</feature>
<gene>
    <name evidence="9 13" type="primary">thiE</name>
    <name evidence="13" type="ORF">ACFOGI_15755</name>
</gene>
<dbReference type="InterPro" id="IPR022998">
    <property type="entry name" value="ThiamineP_synth_TenI"/>
</dbReference>
<accession>A0ABV7CZL9</accession>
<dbReference type="InterPro" id="IPR034291">
    <property type="entry name" value="TMP_synthase"/>
</dbReference>
<sequence length="207" mass="22305">MSEPIRHALRKYLIMGSQDCQRPPDEILRDAIAAGITAFQFREKGAGSLKGDKKRILGLELRDICRTHHIPFIINDDLSLAEELDADGIHVGQDDKSAEEVRRMFPNKILGLSVSNDTELAGSPLSVVDYVGAGPVFSTRTKADAKNPVGIEWIKTLRTKHPALPIVGIGGITAENAHTVIHAGADGISVISAITQAADIQSVVEKL</sequence>
<comment type="caution">
    <text evidence="13">The sequence shown here is derived from an EMBL/GenBank/DDBJ whole genome shotgun (WGS) entry which is preliminary data.</text>
</comment>
<feature type="binding site" evidence="9">
    <location>
        <position position="75"/>
    </location>
    <ligand>
        <name>4-amino-2-methyl-5-(diphosphooxymethyl)pyrimidine</name>
        <dbReference type="ChEBI" id="CHEBI:57841"/>
    </ligand>
</feature>